<feature type="compositionally biased region" description="Low complexity" evidence="1">
    <location>
        <begin position="59"/>
        <end position="68"/>
    </location>
</feature>
<sequence length="551" mass="59814">GTRRMGSVRAPRRRRSRGSSRYRAARVLRTRSGRAAGTFAPPLSRLPHPGRRVRRRAPLRPAAEGRPGVRSRSHHHARPRRPARHRRPPADPRPGAGGDREGVRDGRGRRRQLRPPRPAAGLAAAASGQRGVHRRALLLPAHAQVGRPRRPRRHHGAHVLPAEPAGPHRRELRGGRQVGRSTPRRRGEHRAAGAGPHAGGAGRGGAAGPAHRRHFAHRRRLPAERAVPQAGRRGSGIPRAPADHHGRAGRPASRRARRDAPHHQQPGIHQRPAGHPRPVRRAPSPAGQDRPAPLVQAVRRRPGRGGVRPGRRATRKPAAPGSAHPGDARARCDGVHLSLGADLPGRDPRGKLRPPGRRRLLGHAIRGGDPASAVAASARSPGAGGGRAEAGVHAVGPVPQRGRTEGVHRGAGGPFRRQARRRRAHPPCQPVQGPAGRLRRAGAVLLLPRLHPPAKGRHHARRRSPRRRRPGPQPHLDRPEQRQAVPGRPASRRTRHVSLAAADRAQHVRIGGDEPVSFRELRRLLPGPRRSCRGGHRVSHDRGVRRSFRAA</sequence>
<feature type="compositionally biased region" description="Low complexity" evidence="1">
    <location>
        <begin position="433"/>
        <end position="449"/>
    </location>
</feature>
<feature type="compositionally biased region" description="Gly residues" evidence="1">
    <location>
        <begin position="196"/>
        <end position="207"/>
    </location>
</feature>
<name>A0A6J4MZD4_9BACT</name>
<dbReference type="EMBL" id="CADCTV010000978">
    <property type="protein sequence ID" value="CAA9371837.1"/>
    <property type="molecule type" value="Genomic_DNA"/>
</dbReference>
<feature type="compositionally biased region" description="Basic residues" evidence="1">
    <location>
        <begin position="48"/>
        <end position="58"/>
    </location>
</feature>
<accession>A0A6J4MZD4</accession>
<dbReference type="AlphaFoldDB" id="A0A6J4MZD4"/>
<feature type="region of interest" description="Disordered" evidence="1">
    <location>
        <begin position="1"/>
        <end position="496"/>
    </location>
</feature>
<proteinExistence type="predicted"/>
<reference evidence="2" key="1">
    <citation type="submission" date="2020-02" db="EMBL/GenBank/DDBJ databases">
        <authorList>
            <person name="Meier V. D."/>
        </authorList>
    </citation>
    <scope>NUCLEOTIDE SEQUENCE</scope>
    <source>
        <strain evidence="2">AVDCRST_MAG89</strain>
    </source>
</reference>
<feature type="compositionally biased region" description="Basic residues" evidence="1">
    <location>
        <begin position="10"/>
        <end position="32"/>
    </location>
</feature>
<feature type="compositionally biased region" description="Basic residues" evidence="1">
    <location>
        <begin position="298"/>
        <end position="315"/>
    </location>
</feature>
<feature type="non-terminal residue" evidence="2">
    <location>
        <position position="1"/>
    </location>
</feature>
<feature type="non-terminal residue" evidence="2">
    <location>
        <position position="551"/>
    </location>
</feature>
<evidence type="ECO:0000256" key="1">
    <source>
        <dbReference type="SAM" id="MobiDB-lite"/>
    </source>
</evidence>
<feature type="compositionally biased region" description="Basic residues" evidence="1">
    <location>
        <begin position="69"/>
        <end position="87"/>
    </location>
</feature>
<protein>
    <submittedName>
        <fullName evidence="2">Uncharacterized protein</fullName>
    </submittedName>
</protein>
<feature type="compositionally biased region" description="Basic residues" evidence="1">
    <location>
        <begin position="147"/>
        <end position="157"/>
    </location>
</feature>
<gene>
    <name evidence="2" type="ORF">AVDCRST_MAG89-4662</name>
</gene>
<feature type="compositionally biased region" description="Basic residues" evidence="1">
    <location>
        <begin position="210"/>
        <end position="220"/>
    </location>
</feature>
<organism evidence="2">
    <name type="scientific">uncultured Gemmatimonadota bacterium</name>
    <dbReference type="NCBI Taxonomy" id="203437"/>
    <lineage>
        <taxon>Bacteria</taxon>
        <taxon>Pseudomonadati</taxon>
        <taxon>Gemmatimonadota</taxon>
        <taxon>environmental samples</taxon>
    </lineage>
</organism>
<feature type="compositionally biased region" description="Basic residues" evidence="1">
    <location>
        <begin position="351"/>
        <end position="361"/>
    </location>
</feature>
<evidence type="ECO:0000313" key="2">
    <source>
        <dbReference type="EMBL" id="CAA9371837.1"/>
    </source>
</evidence>
<feature type="compositionally biased region" description="Basic residues" evidence="1">
    <location>
        <begin position="452"/>
        <end position="470"/>
    </location>
</feature>
<feature type="compositionally biased region" description="Low complexity" evidence="1">
    <location>
        <begin position="367"/>
        <end position="381"/>
    </location>
</feature>
<feature type="compositionally biased region" description="Low complexity" evidence="1">
    <location>
        <begin position="119"/>
        <end position="130"/>
    </location>
</feature>
<feature type="region of interest" description="Disordered" evidence="1">
    <location>
        <begin position="526"/>
        <end position="551"/>
    </location>
</feature>